<keyword evidence="1" id="KW-0727">SH2 domain</keyword>
<dbReference type="PROSITE" id="PS50001">
    <property type="entry name" value="SH2"/>
    <property type="match status" value="1"/>
</dbReference>
<evidence type="ECO:0000259" key="3">
    <source>
        <dbReference type="PROSITE" id="PS50001"/>
    </source>
</evidence>
<gene>
    <name evidence="5" type="primary">LOC106809570</name>
</gene>
<dbReference type="InterPro" id="IPR036860">
    <property type="entry name" value="SH2_dom_sf"/>
</dbReference>
<feature type="compositionally biased region" description="Polar residues" evidence="2">
    <location>
        <begin position="499"/>
        <end position="513"/>
    </location>
</feature>
<proteinExistence type="predicted"/>
<evidence type="ECO:0000256" key="1">
    <source>
        <dbReference type="PROSITE-ProRule" id="PRU00191"/>
    </source>
</evidence>
<dbReference type="SUPFAM" id="SSF55550">
    <property type="entry name" value="SH2 domain"/>
    <property type="match status" value="1"/>
</dbReference>
<feature type="region of interest" description="Disordered" evidence="2">
    <location>
        <begin position="270"/>
        <end position="375"/>
    </location>
</feature>
<keyword evidence="4" id="KW-1185">Reference proteome</keyword>
<evidence type="ECO:0000313" key="4">
    <source>
        <dbReference type="Proteomes" id="UP000695022"/>
    </source>
</evidence>
<dbReference type="InterPro" id="IPR000980">
    <property type="entry name" value="SH2"/>
</dbReference>
<organism evidence="4 5">
    <name type="scientific">Priapulus caudatus</name>
    <name type="common">Priapulid worm</name>
    <dbReference type="NCBI Taxonomy" id="37621"/>
    <lineage>
        <taxon>Eukaryota</taxon>
        <taxon>Metazoa</taxon>
        <taxon>Ecdysozoa</taxon>
        <taxon>Scalidophora</taxon>
        <taxon>Priapulida</taxon>
        <taxon>Priapulimorpha</taxon>
        <taxon>Priapulimorphida</taxon>
        <taxon>Priapulidae</taxon>
        <taxon>Priapulus</taxon>
    </lineage>
</organism>
<reference evidence="5" key="1">
    <citation type="submission" date="2025-08" db="UniProtKB">
        <authorList>
            <consortium name="RefSeq"/>
        </authorList>
    </citation>
    <scope>IDENTIFICATION</scope>
</reference>
<feature type="compositionally biased region" description="Low complexity" evidence="2">
    <location>
        <begin position="272"/>
        <end position="300"/>
    </location>
</feature>
<accession>A0ABM1E7K6</accession>
<feature type="region of interest" description="Disordered" evidence="2">
    <location>
        <begin position="396"/>
        <end position="419"/>
    </location>
</feature>
<dbReference type="RefSeq" id="XP_014668177.1">
    <property type="nucleotide sequence ID" value="XM_014812691.1"/>
</dbReference>
<sequence length="513" mass="57355">MMSGTIRSTKVPDKLSIWSSGSSGYGGSYVSNYGGSVLTPGTRYSMQTPRSTPASSVHRYSQGAPASLTYSTEKSYTSNWRCKSKHKFYIDGTGNGSHRFAGSQYATPSWFFENMSRNSAEVVLTRGKKYGNILVRQSNSYSGNYVISARYDHGNSIEICHYEVEAHTLASDDIEFELIVGPGKHPRQPSLTDTLIYFMKLNPGLVPMVTNNWDTLGIKTPDAFGYVGQSVTSGSTNNTHRFTGFGGTRKHKDYEAVREPEIDYDIYDDISPRCSSRTSSRASSQETLTADNVDNNTTTTQIRSRCHSVADAPQRALPKTPDDTKKEPLYMNDCPEVEKNRVAVSPPPLPKSSAPSRPPRSRQDKYKTMPHSSRQNNADLLKSILKVENERYVDPMSKRRPMPLPDNPVETDSETSDVDTLRRQYGSDRHLGTRTSVYGKQQAAPVTVNVYTKNKKNTDGSTVKEKSRGFSGHHRFFEELNQMTKKIKSKTMREKSRTRPSITVIQVSNPQPL</sequence>
<dbReference type="GeneID" id="106809570"/>
<feature type="region of interest" description="Disordered" evidence="2">
    <location>
        <begin position="488"/>
        <end position="513"/>
    </location>
</feature>
<feature type="domain" description="SH2" evidence="3">
    <location>
        <begin position="110"/>
        <end position="222"/>
    </location>
</feature>
<dbReference type="Gene3D" id="3.30.505.10">
    <property type="entry name" value="SH2 domain"/>
    <property type="match status" value="1"/>
</dbReference>
<evidence type="ECO:0000256" key="2">
    <source>
        <dbReference type="SAM" id="MobiDB-lite"/>
    </source>
</evidence>
<name>A0ABM1E7K6_PRICU</name>
<dbReference type="Pfam" id="PF00017">
    <property type="entry name" value="SH2"/>
    <property type="match status" value="1"/>
</dbReference>
<evidence type="ECO:0000313" key="5">
    <source>
        <dbReference type="RefSeq" id="XP_014668177.1"/>
    </source>
</evidence>
<protein>
    <submittedName>
        <fullName evidence="5">Uncharacterized protein LOC106809570</fullName>
    </submittedName>
</protein>
<dbReference type="Proteomes" id="UP000695022">
    <property type="component" value="Unplaced"/>
</dbReference>
<dbReference type="CDD" id="cd00173">
    <property type="entry name" value="SH2"/>
    <property type="match status" value="1"/>
</dbReference>